<evidence type="ECO:0000313" key="3">
    <source>
        <dbReference type="EMBL" id="QHT99447.1"/>
    </source>
</evidence>
<feature type="domain" description="Potassium channel" evidence="2">
    <location>
        <begin position="112"/>
        <end position="156"/>
    </location>
</feature>
<dbReference type="AlphaFoldDB" id="A0A6C0J663"/>
<evidence type="ECO:0000256" key="1">
    <source>
        <dbReference type="SAM" id="Phobius"/>
    </source>
</evidence>
<name>A0A6C0J663_9ZZZZ</name>
<keyword evidence="1" id="KW-0812">Transmembrane</keyword>
<accession>A0A6C0J663</accession>
<dbReference type="Pfam" id="PF07885">
    <property type="entry name" value="Ion_trans_2"/>
    <property type="match status" value="1"/>
</dbReference>
<dbReference type="InterPro" id="IPR013099">
    <property type="entry name" value="K_chnl_dom"/>
</dbReference>
<keyword evidence="1" id="KW-1133">Transmembrane helix</keyword>
<sequence length="156" mass="18210">MYMKHYLLHPKVLVLLISAFIFSILYLLLDDSNFSGVNYIKETIKKEVIKKEIDKQIENTDIAEPMSNNVYNKQFENIKRDVAMEDATKDVSEEVDDEDLTADKINVPIFQKYFNRIYFSINTCCLLGYGDIYPVSNISKSFTMLQSLFTIFIIVY</sequence>
<dbReference type="EMBL" id="MN740308">
    <property type="protein sequence ID" value="QHT99447.1"/>
    <property type="molecule type" value="Genomic_DNA"/>
</dbReference>
<evidence type="ECO:0000259" key="2">
    <source>
        <dbReference type="Pfam" id="PF07885"/>
    </source>
</evidence>
<dbReference type="Gene3D" id="1.10.287.70">
    <property type="match status" value="1"/>
</dbReference>
<protein>
    <recommendedName>
        <fullName evidence="2">Potassium channel domain-containing protein</fullName>
    </recommendedName>
</protein>
<proteinExistence type="predicted"/>
<reference evidence="3" key="1">
    <citation type="journal article" date="2020" name="Nature">
        <title>Giant virus diversity and host interactions through global metagenomics.</title>
        <authorList>
            <person name="Schulz F."/>
            <person name="Roux S."/>
            <person name="Paez-Espino D."/>
            <person name="Jungbluth S."/>
            <person name="Walsh D.A."/>
            <person name="Denef V.J."/>
            <person name="McMahon K.D."/>
            <person name="Konstantinidis K.T."/>
            <person name="Eloe-Fadrosh E.A."/>
            <person name="Kyrpides N.C."/>
            <person name="Woyke T."/>
        </authorList>
    </citation>
    <scope>NUCLEOTIDE SEQUENCE</scope>
    <source>
        <strain evidence="3">GVMAG-M-3300025699-48</strain>
    </source>
</reference>
<keyword evidence="1" id="KW-0472">Membrane</keyword>
<dbReference type="SUPFAM" id="SSF81324">
    <property type="entry name" value="Voltage-gated potassium channels"/>
    <property type="match status" value="1"/>
</dbReference>
<feature type="transmembrane region" description="Helical" evidence="1">
    <location>
        <begin position="12"/>
        <end position="29"/>
    </location>
</feature>
<organism evidence="3">
    <name type="scientific">viral metagenome</name>
    <dbReference type="NCBI Taxonomy" id="1070528"/>
    <lineage>
        <taxon>unclassified sequences</taxon>
        <taxon>metagenomes</taxon>
        <taxon>organismal metagenomes</taxon>
    </lineage>
</organism>